<dbReference type="InterPro" id="IPR036186">
    <property type="entry name" value="Serpin_sf"/>
</dbReference>
<dbReference type="RefSeq" id="WP_381535410.1">
    <property type="nucleotide sequence ID" value="NZ_JBHUGI010000004.1"/>
</dbReference>
<dbReference type="Gene3D" id="3.30.497.10">
    <property type="entry name" value="Antithrombin, subunit I, domain 2"/>
    <property type="match status" value="1"/>
</dbReference>
<evidence type="ECO:0000256" key="2">
    <source>
        <dbReference type="SAM" id="SignalP"/>
    </source>
</evidence>
<organism evidence="4 5">
    <name type="scientific">Sporosarcina siberiensis</name>
    <dbReference type="NCBI Taxonomy" id="1365606"/>
    <lineage>
        <taxon>Bacteria</taxon>
        <taxon>Bacillati</taxon>
        <taxon>Bacillota</taxon>
        <taxon>Bacilli</taxon>
        <taxon>Bacillales</taxon>
        <taxon>Caryophanaceae</taxon>
        <taxon>Sporosarcina</taxon>
    </lineage>
</organism>
<sequence length="413" mass="47132">MTKKILLFIGITLMLFMLPACGAKKKSENTWVSSDVEFGEQDYEKITVANNTLGFRLIQEIDGDEQNNAFVSPTSLLMALSMVYNGADGITKEEIAKALKIEGVDASELNKANASLVSMLMKSSEEIQLNVANSIWLNENYHFQEDFSKNNKDYFNAEIQEINIHDNDSVTRINDWVKKSTNKKIEEIVEAPLDPDLVAILMNAIYFKGNWTYEFDEKQTEMRPFYLEDGNAKEVPLMTLQKDLNYMENEDFQAVQLPYGDGEMSMNVFLPKETSSLDEFTRNLTNENWLNWDAEFSKQEGAILLPKFQLEYEVDLNETLETLGMPSAFKKDAVFTKMIQEDVPLWISKVKQKTFIDVHEKGTEAAAVTSVEMVTESAPANPPFYMEVNRPFFLTITDDKTNAILFMGWISEP</sequence>
<reference evidence="5" key="1">
    <citation type="journal article" date="2019" name="Int. J. Syst. Evol. Microbiol.">
        <title>The Global Catalogue of Microorganisms (GCM) 10K type strain sequencing project: providing services to taxonomists for standard genome sequencing and annotation.</title>
        <authorList>
            <consortium name="The Broad Institute Genomics Platform"/>
            <consortium name="The Broad Institute Genome Sequencing Center for Infectious Disease"/>
            <person name="Wu L."/>
            <person name="Ma J."/>
        </authorList>
    </citation>
    <scope>NUCLEOTIDE SEQUENCE [LARGE SCALE GENOMIC DNA]</scope>
    <source>
        <strain evidence="5">CGMCC 4.7177</strain>
    </source>
</reference>
<dbReference type="InterPro" id="IPR042178">
    <property type="entry name" value="Serpin_sf_1"/>
</dbReference>
<dbReference type="Gene3D" id="2.30.39.10">
    <property type="entry name" value="Alpha-1-antitrypsin, domain 1"/>
    <property type="match status" value="1"/>
</dbReference>
<dbReference type="InterPro" id="IPR023796">
    <property type="entry name" value="Serpin_dom"/>
</dbReference>
<evidence type="ECO:0000259" key="3">
    <source>
        <dbReference type="SMART" id="SM00093"/>
    </source>
</evidence>
<protein>
    <submittedName>
        <fullName evidence="4">Serpin family protein</fullName>
    </submittedName>
</protein>
<dbReference type="InterPro" id="IPR000215">
    <property type="entry name" value="Serpin_fam"/>
</dbReference>
<evidence type="ECO:0000313" key="4">
    <source>
        <dbReference type="EMBL" id="MFD1926752.1"/>
    </source>
</evidence>
<name>A0ABW4SBA5_9BACL</name>
<dbReference type="PROSITE" id="PS00284">
    <property type="entry name" value="SERPIN"/>
    <property type="match status" value="1"/>
</dbReference>
<evidence type="ECO:0000313" key="5">
    <source>
        <dbReference type="Proteomes" id="UP001597218"/>
    </source>
</evidence>
<dbReference type="EMBL" id="JBHUGI010000004">
    <property type="protein sequence ID" value="MFD1926752.1"/>
    <property type="molecule type" value="Genomic_DNA"/>
</dbReference>
<feature type="signal peptide" evidence="2">
    <location>
        <begin position="1"/>
        <end position="22"/>
    </location>
</feature>
<dbReference type="PANTHER" id="PTHR11461">
    <property type="entry name" value="SERINE PROTEASE INHIBITOR, SERPIN"/>
    <property type="match status" value="1"/>
</dbReference>
<dbReference type="SUPFAM" id="SSF56574">
    <property type="entry name" value="Serpins"/>
    <property type="match status" value="1"/>
</dbReference>
<dbReference type="InterPro" id="IPR023795">
    <property type="entry name" value="Serpin_CS"/>
</dbReference>
<dbReference type="Proteomes" id="UP001597218">
    <property type="component" value="Unassembled WGS sequence"/>
</dbReference>
<proteinExistence type="inferred from homology"/>
<dbReference type="SMART" id="SM00093">
    <property type="entry name" value="SERPIN"/>
    <property type="match status" value="1"/>
</dbReference>
<evidence type="ECO:0000256" key="1">
    <source>
        <dbReference type="RuleBase" id="RU000411"/>
    </source>
</evidence>
<dbReference type="CDD" id="cd19588">
    <property type="entry name" value="serpin_miropin-like"/>
    <property type="match status" value="1"/>
</dbReference>
<dbReference type="Pfam" id="PF00079">
    <property type="entry name" value="Serpin"/>
    <property type="match status" value="1"/>
</dbReference>
<feature type="domain" description="Serpin" evidence="3">
    <location>
        <begin position="55"/>
        <end position="413"/>
    </location>
</feature>
<feature type="chain" id="PRO_5045379579" evidence="2">
    <location>
        <begin position="23"/>
        <end position="413"/>
    </location>
</feature>
<keyword evidence="5" id="KW-1185">Reference proteome</keyword>
<comment type="caution">
    <text evidence="4">The sequence shown here is derived from an EMBL/GenBank/DDBJ whole genome shotgun (WGS) entry which is preliminary data.</text>
</comment>
<dbReference type="InterPro" id="IPR042185">
    <property type="entry name" value="Serpin_sf_2"/>
</dbReference>
<gene>
    <name evidence="4" type="ORF">ACFSFY_01515</name>
</gene>
<keyword evidence="2" id="KW-0732">Signal</keyword>
<comment type="similarity">
    <text evidence="1">Belongs to the serpin family.</text>
</comment>
<dbReference type="PANTHER" id="PTHR11461:SF211">
    <property type="entry name" value="GH10112P-RELATED"/>
    <property type="match status" value="1"/>
</dbReference>
<accession>A0ABW4SBA5</accession>